<dbReference type="SUPFAM" id="SSF52540">
    <property type="entry name" value="P-loop containing nucleoside triphosphate hydrolases"/>
    <property type="match status" value="1"/>
</dbReference>
<gene>
    <name evidence="11" type="ORF">BEN49_08305</name>
</gene>
<evidence type="ECO:0000256" key="2">
    <source>
        <dbReference type="ARBA" id="ARBA00007599"/>
    </source>
</evidence>
<accession>A0A1G1TFW1</accession>
<sequence>MLPVQLSVPALANLPAAARQLAAAIAASGCPVVALVGEMGAGKTTLVRALGAALGVADDISSPTFGLVHEYRDGRGAPVYHFDFYRIDSVDEAARIGAAEYFDSGYLCLVEWPNRVAALLPVPRLELTLTPTGPEAREIELKIIN</sequence>
<dbReference type="Pfam" id="PF02367">
    <property type="entry name" value="TsaE"/>
    <property type="match status" value="1"/>
</dbReference>
<keyword evidence="9" id="KW-0460">Magnesium</keyword>
<dbReference type="InterPro" id="IPR003442">
    <property type="entry name" value="T6A_TsaE"/>
</dbReference>
<dbReference type="Gene3D" id="3.40.50.300">
    <property type="entry name" value="P-loop containing nucleotide triphosphate hydrolases"/>
    <property type="match status" value="1"/>
</dbReference>
<dbReference type="GO" id="GO:0005737">
    <property type="term" value="C:cytoplasm"/>
    <property type="evidence" value="ECO:0007669"/>
    <property type="project" value="UniProtKB-SubCell"/>
</dbReference>
<dbReference type="PANTHER" id="PTHR33540:SF2">
    <property type="entry name" value="TRNA THREONYLCARBAMOYLADENOSINE BIOSYNTHESIS PROTEIN TSAE"/>
    <property type="match status" value="1"/>
</dbReference>
<comment type="similarity">
    <text evidence="2">Belongs to the TsaE family.</text>
</comment>
<evidence type="ECO:0000256" key="9">
    <source>
        <dbReference type="ARBA" id="ARBA00022842"/>
    </source>
</evidence>
<evidence type="ECO:0000256" key="7">
    <source>
        <dbReference type="ARBA" id="ARBA00022741"/>
    </source>
</evidence>
<proteinExistence type="inferred from homology"/>
<name>A0A1G1TFW1_9BACT</name>
<dbReference type="GO" id="GO:0002949">
    <property type="term" value="P:tRNA threonylcarbamoyladenosine modification"/>
    <property type="evidence" value="ECO:0007669"/>
    <property type="project" value="InterPro"/>
</dbReference>
<reference evidence="11 12" key="1">
    <citation type="submission" date="2016-08" db="EMBL/GenBank/DDBJ databases">
        <title>Hymenobacter coccineus sp. nov., Hymenobacter lapidarius sp. nov. and Hymenobacter glacialis sp. nov., isolated from Antarctic soil.</title>
        <authorList>
            <person name="Sedlacek I."/>
            <person name="Kralova S."/>
            <person name="Kyrova K."/>
            <person name="Maslanova I."/>
            <person name="Stankova E."/>
            <person name="Vrbovska V."/>
            <person name="Nemec M."/>
            <person name="Bartak M."/>
            <person name="Svec P."/>
            <person name="Busse H.-J."/>
            <person name="Pantucek R."/>
        </authorList>
    </citation>
    <scope>NUCLEOTIDE SEQUENCE [LARGE SCALE GENOMIC DNA]</scope>
    <source>
        <strain evidence="11 12">CCM 8649</strain>
    </source>
</reference>
<dbReference type="NCBIfam" id="TIGR00150">
    <property type="entry name" value="T6A_YjeE"/>
    <property type="match status" value="1"/>
</dbReference>
<evidence type="ECO:0000256" key="8">
    <source>
        <dbReference type="ARBA" id="ARBA00022840"/>
    </source>
</evidence>
<dbReference type="RefSeq" id="WP_070744430.1">
    <property type="nucleotide sequence ID" value="NZ_MDZA01000244.1"/>
</dbReference>
<keyword evidence="8" id="KW-0067">ATP-binding</keyword>
<dbReference type="GO" id="GO:0005524">
    <property type="term" value="F:ATP binding"/>
    <property type="evidence" value="ECO:0007669"/>
    <property type="project" value="UniProtKB-KW"/>
</dbReference>
<keyword evidence="12" id="KW-1185">Reference proteome</keyword>
<keyword evidence="5" id="KW-0819">tRNA processing</keyword>
<keyword evidence="6" id="KW-0479">Metal-binding</keyword>
<dbReference type="GO" id="GO:0046872">
    <property type="term" value="F:metal ion binding"/>
    <property type="evidence" value="ECO:0007669"/>
    <property type="project" value="UniProtKB-KW"/>
</dbReference>
<comment type="subcellular location">
    <subcellularLocation>
        <location evidence="1">Cytoplasm</location>
    </subcellularLocation>
</comment>
<dbReference type="Proteomes" id="UP000177506">
    <property type="component" value="Unassembled WGS sequence"/>
</dbReference>
<evidence type="ECO:0000256" key="4">
    <source>
        <dbReference type="ARBA" id="ARBA00022490"/>
    </source>
</evidence>
<keyword evidence="4" id="KW-0963">Cytoplasm</keyword>
<evidence type="ECO:0000256" key="1">
    <source>
        <dbReference type="ARBA" id="ARBA00004496"/>
    </source>
</evidence>
<protein>
    <recommendedName>
        <fullName evidence="3">tRNA threonylcarbamoyladenosine biosynthesis protein TsaE</fullName>
    </recommendedName>
    <alternativeName>
        <fullName evidence="10">t(6)A37 threonylcarbamoyladenosine biosynthesis protein TsaE</fullName>
    </alternativeName>
</protein>
<dbReference type="AlphaFoldDB" id="A0A1G1TFW1"/>
<keyword evidence="7" id="KW-0547">Nucleotide-binding</keyword>
<organism evidence="11 12">
    <name type="scientific">Hymenobacter coccineus</name>
    <dbReference type="NCBI Taxonomy" id="1908235"/>
    <lineage>
        <taxon>Bacteria</taxon>
        <taxon>Pseudomonadati</taxon>
        <taxon>Bacteroidota</taxon>
        <taxon>Cytophagia</taxon>
        <taxon>Cytophagales</taxon>
        <taxon>Hymenobacteraceae</taxon>
        <taxon>Hymenobacter</taxon>
    </lineage>
</organism>
<evidence type="ECO:0000256" key="5">
    <source>
        <dbReference type="ARBA" id="ARBA00022694"/>
    </source>
</evidence>
<dbReference type="InterPro" id="IPR027417">
    <property type="entry name" value="P-loop_NTPase"/>
</dbReference>
<comment type="caution">
    <text evidence="11">The sequence shown here is derived from an EMBL/GenBank/DDBJ whole genome shotgun (WGS) entry which is preliminary data.</text>
</comment>
<dbReference type="EMBL" id="MDZA01000244">
    <property type="protein sequence ID" value="OGX89756.1"/>
    <property type="molecule type" value="Genomic_DNA"/>
</dbReference>
<evidence type="ECO:0000256" key="6">
    <source>
        <dbReference type="ARBA" id="ARBA00022723"/>
    </source>
</evidence>
<evidence type="ECO:0000313" key="12">
    <source>
        <dbReference type="Proteomes" id="UP000177506"/>
    </source>
</evidence>
<evidence type="ECO:0000256" key="3">
    <source>
        <dbReference type="ARBA" id="ARBA00019010"/>
    </source>
</evidence>
<dbReference type="PANTHER" id="PTHR33540">
    <property type="entry name" value="TRNA THREONYLCARBAMOYLADENOSINE BIOSYNTHESIS PROTEIN TSAE"/>
    <property type="match status" value="1"/>
</dbReference>
<dbReference type="OrthoDB" id="9815896at2"/>
<evidence type="ECO:0000256" key="10">
    <source>
        <dbReference type="ARBA" id="ARBA00032441"/>
    </source>
</evidence>
<evidence type="ECO:0000313" key="11">
    <source>
        <dbReference type="EMBL" id="OGX89756.1"/>
    </source>
</evidence>